<evidence type="ECO:0000256" key="1">
    <source>
        <dbReference type="SAM" id="MobiDB-lite"/>
    </source>
</evidence>
<protein>
    <submittedName>
        <fullName evidence="2">Uncharacterized protein</fullName>
    </submittedName>
</protein>
<feature type="region of interest" description="Disordered" evidence="1">
    <location>
        <begin position="38"/>
        <end position="79"/>
    </location>
</feature>
<organism evidence="2 4">
    <name type="scientific">Punica granatum</name>
    <name type="common">Pomegranate</name>
    <dbReference type="NCBI Taxonomy" id="22663"/>
    <lineage>
        <taxon>Eukaryota</taxon>
        <taxon>Viridiplantae</taxon>
        <taxon>Streptophyta</taxon>
        <taxon>Embryophyta</taxon>
        <taxon>Tracheophyta</taxon>
        <taxon>Spermatophyta</taxon>
        <taxon>Magnoliopsida</taxon>
        <taxon>eudicotyledons</taxon>
        <taxon>Gunneridae</taxon>
        <taxon>Pentapetalae</taxon>
        <taxon>rosids</taxon>
        <taxon>malvids</taxon>
        <taxon>Myrtales</taxon>
        <taxon>Lythraceae</taxon>
        <taxon>Punica</taxon>
    </lineage>
</organism>
<evidence type="ECO:0000313" key="4">
    <source>
        <dbReference type="Proteomes" id="UP000197138"/>
    </source>
</evidence>
<dbReference type="Proteomes" id="UP000197138">
    <property type="component" value="Unassembled WGS sequence"/>
</dbReference>
<name>A0A218WIC2_PUNGR</name>
<comment type="caution">
    <text evidence="2">The sequence shown here is derived from an EMBL/GenBank/DDBJ whole genome shotgun (WGS) entry which is preliminary data.</text>
</comment>
<dbReference type="EMBL" id="PGOL01000112">
    <property type="protein sequence ID" value="PKI76572.1"/>
    <property type="molecule type" value="Genomic_DNA"/>
</dbReference>
<feature type="compositionally biased region" description="Basic and acidic residues" evidence="1">
    <location>
        <begin position="65"/>
        <end position="79"/>
    </location>
</feature>
<dbReference type="EMBL" id="MTKT01004273">
    <property type="protein sequence ID" value="OWM72584.1"/>
    <property type="molecule type" value="Genomic_DNA"/>
</dbReference>
<dbReference type="Proteomes" id="UP000233551">
    <property type="component" value="Unassembled WGS sequence"/>
</dbReference>
<feature type="compositionally biased region" description="Basic residues" evidence="1">
    <location>
        <begin position="49"/>
        <end position="64"/>
    </location>
</feature>
<proteinExistence type="predicted"/>
<evidence type="ECO:0000313" key="2">
    <source>
        <dbReference type="EMBL" id="OWM72584.1"/>
    </source>
</evidence>
<sequence length="79" mass="9061">MNTIAEEEGRGGVKSQGEALKVVGGKSRVEDVTTVPDHRSLEGSWKGGGHYKMKVHGERKRMRRRGEWKLENKREQMQR</sequence>
<gene>
    <name evidence="2" type="ORF">CDL15_Pgr013052</name>
    <name evidence="3" type="ORF">CRG98_003031</name>
</gene>
<reference evidence="4" key="1">
    <citation type="journal article" date="2017" name="Plant J.">
        <title>The pomegranate (Punica granatum L.) genome and the genomics of punicalagin biosynthesis.</title>
        <authorList>
            <person name="Qin G."/>
            <person name="Xu C."/>
            <person name="Ming R."/>
            <person name="Tang H."/>
            <person name="Guyot R."/>
            <person name="Kramer E.M."/>
            <person name="Hu Y."/>
            <person name="Yi X."/>
            <person name="Qi Y."/>
            <person name="Xu X."/>
            <person name="Gao Z."/>
            <person name="Pan H."/>
            <person name="Jian J."/>
            <person name="Tian Y."/>
            <person name="Yue Z."/>
            <person name="Xu Y."/>
        </authorList>
    </citation>
    <scope>NUCLEOTIDE SEQUENCE [LARGE SCALE GENOMIC DNA]</scope>
    <source>
        <strain evidence="4">cv. Dabenzi</strain>
    </source>
</reference>
<reference evidence="3 5" key="3">
    <citation type="submission" date="2017-11" db="EMBL/GenBank/DDBJ databases">
        <title>De-novo sequencing of pomegranate (Punica granatum L.) genome.</title>
        <authorList>
            <person name="Akparov Z."/>
            <person name="Amiraslanov A."/>
            <person name="Hajiyeva S."/>
            <person name="Abbasov M."/>
            <person name="Kaur K."/>
            <person name="Hamwieh A."/>
            <person name="Solovyev V."/>
            <person name="Salamov A."/>
            <person name="Braich B."/>
            <person name="Kosarev P."/>
            <person name="Mahmoud A."/>
            <person name="Hajiyev E."/>
            <person name="Babayeva S."/>
            <person name="Izzatullayeva V."/>
            <person name="Mammadov A."/>
            <person name="Mammadov A."/>
            <person name="Sharifova S."/>
            <person name="Ojaghi J."/>
            <person name="Eynullazada K."/>
            <person name="Bayramov B."/>
            <person name="Abdulazimova A."/>
            <person name="Shahmuradov I."/>
        </authorList>
    </citation>
    <scope>NUCLEOTIDE SEQUENCE [LARGE SCALE GENOMIC DNA]</scope>
    <source>
        <strain evidence="3">AG2017</strain>
        <strain evidence="5">cv. AG2017</strain>
        <tissue evidence="3">Leaf</tissue>
    </source>
</reference>
<dbReference type="AlphaFoldDB" id="A0A218WIC2"/>
<reference evidence="2" key="2">
    <citation type="submission" date="2017-06" db="EMBL/GenBank/DDBJ databases">
        <title>The pomegranate genome and the genomics of punicalagin biosynthesis.</title>
        <authorList>
            <person name="Xu C."/>
        </authorList>
    </citation>
    <scope>NUCLEOTIDE SEQUENCE [LARGE SCALE GENOMIC DNA]</scope>
    <source>
        <tissue evidence="2">Fresh leaf</tissue>
    </source>
</reference>
<evidence type="ECO:0000313" key="3">
    <source>
        <dbReference type="EMBL" id="PKI76572.1"/>
    </source>
</evidence>
<evidence type="ECO:0000313" key="5">
    <source>
        <dbReference type="Proteomes" id="UP000233551"/>
    </source>
</evidence>
<accession>A0A218WIC2</accession>
<keyword evidence="5" id="KW-1185">Reference proteome</keyword>